<feature type="transmembrane region" description="Helical" evidence="2">
    <location>
        <begin position="30"/>
        <end position="49"/>
    </location>
</feature>
<evidence type="ECO:0000256" key="2">
    <source>
        <dbReference type="SAM" id="Phobius"/>
    </source>
</evidence>
<name>A0A554LNY2_9BACT</name>
<evidence type="ECO:0000256" key="1">
    <source>
        <dbReference type="SAM" id="MobiDB-lite"/>
    </source>
</evidence>
<feature type="region of interest" description="Disordered" evidence="1">
    <location>
        <begin position="1"/>
        <end position="26"/>
    </location>
</feature>
<feature type="compositionally biased region" description="Basic and acidic residues" evidence="1">
    <location>
        <begin position="1"/>
        <end position="15"/>
    </location>
</feature>
<comment type="caution">
    <text evidence="3">The sequence shown here is derived from an EMBL/GenBank/DDBJ whole genome shotgun (WGS) entry which is preliminary data.</text>
</comment>
<evidence type="ECO:0008006" key="5">
    <source>
        <dbReference type="Google" id="ProtNLM"/>
    </source>
</evidence>
<dbReference type="PANTHER" id="PTHR40278:SF1">
    <property type="entry name" value="DNA UTILIZATION PROTEIN HOFN"/>
    <property type="match status" value="1"/>
</dbReference>
<dbReference type="Pfam" id="PF05137">
    <property type="entry name" value="PilN"/>
    <property type="match status" value="1"/>
</dbReference>
<keyword evidence="2" id="KW-0472">Membrane</keyword>
<dbReference type="InterPro" id="IPR052534">
    <property type="entry name" value="Extracell_DNA_Util/SecSys_Comp"/>
</dbReference>
<keyword evidence="2" id="KW-1133">Transmembrane helix</keyword>
<proteinExistence type="predicted"/>
<accession>A0A554LNY2</accession>
<dbReference type="EMBL" id="VMGN01000015">
    <property type="protein sequence ID" value="TSC94329.1"/>
    <property type="molecule type" value="Genomic_DNA"/>
</dbReference>
<organism evidence="3 4">
    <name type="scientific">Candidatus Berkelbacteria bacterium Athens1014_28</name>
    <dbReference type="NCBI Taxonomy" id="2017145"/>
    <lineage>
        <taxon>Bacteria</taxon>
        <taxon>Candidatus Berkelbacteria</taxon>
    </lineage>
</organism>
<keyword evidence="2" id="KW-0812">Transmembrane</keyword>
<gene>
    <name evidence="3" type="ORF">Athens101428_315</name>
</gene>
<evidence type="ECO:0000313" key="3">
    <source>
        <dbReference type="EMBL" id="TSC94329.1"/>
    </source>
</evidence>
<sequence length="198" mass="21556">MFDEENRLQTEEPMLKIETPASDGGSKSSVTVIVAIILAILFFSVFLFYRFQTAAQVSDKTATFAELSSQLSSKENKAIEDRALAINSAVAIVKMASKSKYQFYAFMNELSGKTTNDVKINNLTIDKNGAITLDGKSKSYRSAADLALALKSSKKISEVQITGLSESLENNVSVVNFTLTAEITDWKVAKSQSGGENE</sequence>
<dbReference type="InterPro" id="IPR007813">
    <property type="entry name" value="PilN"/>
</dbReference>
<evidence type="ECO:0000313" key="4">
    <source>
        <dbReference type="Proteomes" id="UP000316495"/>
    </source>
</evidence>
<dbReference type="Proteomes" id="UP000316495">
    <property type="component" value="Unassembled WGS sequence"/>
</dbReference>
<reference evidence="3 4" key="1">
    <citation type="submission" date="2017-07" db="EMBL/GenBank/DDBJ databases">
        <title>Mechanisms for carbon and nitrogen cycling indicate functional differentiation within the Candidate Phyla Radiation.</title>
        <authorList>
            <person name="Danczak R.E."/>
            <person name="Johnston M.D."/>
            <person name="Kenah C."/>
            <person name="Slattery M."/>
            <person name="Wrighton K.C."/>
            <person name="Wilkins M.J."/>
        </authorList>
    </citation>
    <scope>NUCLEOTIDE SEQUENCE [LARGE SCALE GENOMIC DNA]</scope>
    <source>
        <strain evidence="3">Athens1014_28</strain>
    </source>
</reference>
<protein>
    <recommendedName>
        <fullName evidence="5">Type IV pilus assembly protein PilN</fullName>
    </recommendedName>
</protein>
<dbReference type="AlphaFoldDB" id="A0A554LNY2"/>
<dbReference type="PANTHER" id="PTHR40278">
    <property type="entry name" value="DNA UTILIZATION PROTEIN HOFN"/>
    <property type="match status" value="1"/>
</dbReference>